<comment type="caution">
    <text evidence="1">The sequence shown here is derived from an EMBL/GenBank/DDBJ whole genome shotgun (WGS) entry which is preliminary data.</text>
</comment>
<name>A0ACB9HQF7_9ASTR</name>
<keyword evidence="2" id="KW-1185">Reference proteome</keyword>
<dbReference type="EMBL" id="CM042028">
    <property type="protein sequence ID" value="KAI3798052.1"/>
    <property type="molecule type" value="Genomic_DNA"/>
</dbReference>
<dbReference type="Proteomes" id="UP001056120">
    <property type="component" value="Linkage Group LG11"/>
</dbReference>
<organism evidence="1 2">
    <name type="scientific">Smallanthus sonchifolius</name>
    <dbReference type="NCBI Taxonomy" id="185202"/>
    <lineage>
        <taxon>Eukaryota</taxon>
        <taxon>Viridiplantae</taxon>
        <taxon>Streptophyta</taxon>
        <taxon>Embryophyta</taxon>
        <taxon>Tracheophyta</taxon>
        <taxon>Spermatophyta</taxon>
        <taxon>Magnoliopsida</taxon>
        <taxon>eudicotyledons</taxon>
        <taxon>Gunneridae</taxon>
        <taxon>Pentapetalae</taxon>
        <taxon>asterids</taxon>
        <taxon>campanulids</taxon>
        <taxon>Asterales</taxon>
        <taxon>Asteraceae</taxon>
        <taxon>Asteroideae</taxon>
        <taxon>Heliantheae alliance</taxon>
        <taxon>Millerieae</taxon>
        <taxon>Smallanthus</taxon>
    </lineage>
</organism>
<accession>A0ACB9HQF7</accession>
<proteinExistence type="predicted"/>
<sequence length="233" mass="25371">MIILSTGRISGAHLNPSLMIAFVALHHFSWAQVPAYILAQVSASIGASFAFKGVFHPFMSSGVTVPSVSTGQAFALEFLITFSLLFVVTAVATDTRGRIGMYCSWSYCYIPQVNPLGQFREAIWVSLPALIYINAIGRGLCFCINQLRQFREAIQVAADATTNGGIPAVGVSCQRLRGCLATSEPLIDEVNSFLSQLRTADHEALTNMKTEFMALWDGFTVDRKSVSLFKNSS</sequence>
<protein>
    <submittedName>
        <fullName evidence="1">Uncharacterized protein</fullName>
    </submittedName>
</protein>
<gene>
    <name evidence="1" type="ORF">L1987_33319</name>
</gene>
<reference evidence="2" key="1">
    <citation type="journal article" date="2022" name="Mol. Ecol. Resour.">
        <title>The genomes of chicory, endive, great burdock and yacon provide insights into Asteraceae palaeo-polyploidization history and plant inulin production.</title>
        <authorList>
            <person name="Fan W."/>
            <person name="Wang S."/>
            <person name="Wang H."/>
            <person name="Wang A."/>
            <person name="Jiang F."/>
            <person name="Liu H."/>
            <person name="Zhao H."/>
            <person name="Xu D."/>
            <person name="Zhang Y."/>
        </authorList>
    </citation>
    <scope>NUCLEOTIDE SEQUENCE [LARGE SCALE GENOMIC DNA]</scope>
    <source>
        <strain evidence="2">cv. Yunnan</strain>
    </source>
</reference>
<reference evidence="1 2" key="2">
    <citation type="journal article" date="2022" name="Mol. Ecol. Resour.">
        <title>The genomes of chicory, endive, great burdock and yacon provide insights into Asteraceae paleo-polyploidization history and plant inulin production.</title>
        <authorList>
            <person name="Fan W."/>
            <person name="Wang S."/>
            <person name="Wang H."/>
            <person name="Wang A."/>
            <person name="Jiang F."/>
            <person name="Liu H."/>
            <person name="Zhao H."/>
            <person name="Xu D."/>
            <person name="Zhang Y."/>
        </authorList>
    </citation>
    <scope>NUCLEOTIDE SEQUENCE [LARGE SCALE GENOMIC DNA]</scope>
    <source>
        <strain evidence="2">cv. Yunnan</strain>
        <tissue evidence="1">Leaves</tissue>
    </source>
</reference>
<evidence type="ECO:0000313" key="2">
    <source>
        <dbReference type="Proteomes" id="UP001056120"/>
    </source>
</evidence>
<evidence type="ECO:0000313" key="1">
    <source>
        <dbReference type="EMBL" id="KAI3798052.1"/>
    </source>
</evidence>